<comment type="caution">
    <text evidence="2">The sequence shown here is derived from an EMBL/GenBank/DDBJ whole genome shotgun (WGS) entry which is preliminary data.</text>
</comment>
<dbReference type="AlphaFoldDB" id="A0A921HVJ4"/>
<name>A0A921HVJ4_9BACT</name>
<accession>A0A921HVJ4</accession>
<dbReference type="PANTHER" id="PTHR47619:SF1">
    <property type="entry name" value="EXODEOXYRIBONUCLEASE WALJ"/>
    <property type="match status" value="1"/>
</dbReference>
<dbReference type="Pfam" id="PF12706">
    <property type="entry name" value="Lactamase_B_2"/>
    <property type="match status" value="1"/>
</dbReference>
<protein>
    <submittedName>
        <fullName evidence="2">MBL fold metallo-hydrolase</fullName>
    </submittedName>
</protein>
<dbReference type="CDD" id="cd07733">
    <property type="entry name" value="YycJ-like_MBL-fold"/>
    <property type="match status" value="1"/>
</dbReference>
<evidence type="ECO:0000313" key="3">
    <source>
        <dbReference type="Proteomes" id="UP000717835"/>
    </source>
</evidence>
<dbReference type="InterPro" id="IPR036866">
    <property type="entry name" value="RibonucZ/Hydroxyglut_hydro"/>
</dbReference>
<dbReference type="SUPFAM" id="SSF56281">
    <property type="entry name" value="Metallo-hydrolase/oxidoreductase"/>
    <property type="match status" value="1"/>
</dbReference>
<dbReference type="PANTHER" id="PTHR47619">
    <property type="entry name" value="METALLO-HYDROLASE YYCJ-RELATED"/>
    <property type="match status" value="1"/>
</dbReference>
<evidence type="ECO:0000313" key="2">
    <source>
        <dbReference type="EMBL" id="HJF91680.1"/>
    </source>
</evidence>
<reference evidence="2" key="1">
    <citation type="journal article" date="2021" name="PeerJ">
        <title>Extensive microbial diversity within the chicken gut microbiome revealed by metagenomics and culture.</title>
        <authorList>
            <person name="Gilroy R."/>
            <person name="Ravi A."/>
            <person name="Getino M."/>
            <person name="Pursley I."/>
            <person name="Horton D.L."/>
            <person name="Alikhan N.F."/>
            <person name="Baker D."/>
            <person name="Gharbi K."/>
            <person name="Hall N."/>
            <person name="Watson M."/>
            <person name="Adriaenssens E.M."/>
            <person name="Foster-Nyarko E."/>
            <person name="Jarju S."/>
            <person name="Secka A."/>
            <person name="Antonio M."/>
            <person name="Oren A."/>
            <person name="Chaudhuri R.R."/>
            <person name="La Ragione R."/>
            <person name="Hildebrand F."/>
            <person name="Pallen M.J."/>
        </authorList>
    </citation>
    <scope>NUCLEOTIDE SEQUENCE</scope>
    <source>
        <strain evidence="2">CHK55-1828</strain>
    </source>
</reference>
<dbReference type="RefSeq" id="WP_022020645.1">
    <property type="nucleotide sequence ID" value="NZ_CAUDDV010000022.1"/>
</dbReference>
<dbReference type="EMBL" id="DYVX01000038">
    <property type="protein sequence ID" value="HJF91680.1"/>
    <property type="molecule type" value="Genomic_DNA"/>
</dbReference>
<dbReference type="InterPro" id="IPR058121">
    <property type="entry name" value="WalJ/YycJ"/>
</dbReference>
<dbReference type="SMART" id="SM00849">
    <property type="entry name" value="Lactamase_B"/>
    <property type="match status" value="1"/>
</dbReference>
<proteinExistence type="predicted"/>
<reference evidence="2" key="2">
    <citation type="submission" date="2021-09" db="EMBL/GenBank/DDBJ databases">
        <authorList>
            <person name="Gilroy R."/>
        </authorList>
    </citation>
    <scope>NUCLEOTIDE SEQUENCE</scope>
    <source>
        <strain evidence="2">CHK55-1828</strain>
    </source>
</reference>
<gene>
    <name evidence="2" type="ORF">K8W02_04760</name>
</gene>
<sequence length="267" mass="30087">MKVRFISLASGSSGNCYYLGTEKYGILIDAGIAARSIKKILKDFGIGMETIRAVFVTHDHADHIKAVGGLGEKLNIPIYTTSRIHEGINRSYCMTEKLHTSARILEKGQPMQLADFRIESFEVPHDGTDNVGYFIQIDGKSFAFLTDLGEITPVAAEYIKKANYLILEANYDDEMLQMGTYPAYLKERIKSRTGHMSNAATAQFLAENFNEGLRYIWLCHLSKDNNHPELAYKTVELKLHDYGILVGKDVQLCALKRTTPSELYEFE</sequence>
<evidence type="ECO:0000259" key="1">
    <source>
        <dbReference type="SMART" id="SM00849"/>
    </source>
</evidence>
<dbReference type="Proteomes" id="UP000717835">
    <property type="component" value="Unassembled WGS sequence"/>
</dbReference>
<dbReference type="InterPro" id="IPR052533">
    <property type="entry name" value="WalJ/YycJ-like"/>
</dbReference>
<feature type="domain" description="Metallo-beta-lactamase" evidence="1">
    <location>
        <begin position="13"/>
        <end position="195"/>
    </location>
</feature>
<organism evidence="2 3">
    <name type="scientific">Mediterranea massiliensis</name>
    <dbReference type="NCBI Taxonomy" id="1841865"/>
    <lineage>
        <taxon>Bacteria</taxon>
        <taxon>Pseudomonadati</taxon>
        <taxon>Bacteroidota</taxon>
        <taxon>Bacteroidia</taxon>
        <taxon>Bacteroidales</taxon>
        <taxon>Bacteroidaceae</taxon>
        <taxon>Mediterranea</taxon>
    </lineage>
</organism>
<dbReference type="OrthoDB" id="9781189at2"/>
<dbReference type="Gene3D" id="3.60.15.10">
    <property type="entry name" value="Ribonuclease Z/Hydroxyacylglutathione hydrolase-like"/>
    <property type="match status" value="1"/>
</dbReference>
<dbReference type="InterPro" id="IPR001279">
    <property type="entry name" value="Metallo-B-lactamas"/>
</dbReference>